<dbReference type="Proteomes" id="UP000261360">
    <property type="component" value="Unplaced"/>
</dbReference>
<reference evidence="1" key="2">
    <citation type="submission" date="2025-09" db="UniProtKB">
        <authorList>
            <consortium name="Ensembl"/>
        </authorList>
    </citation>
    <scope>IDENTIFICATION</scope>
</reference>
<organism evidence="1 2">
    <name type="scientific">Seriola lalandi dorsalis</name>
    <dbReference type="NCBI Taxonomy" id="1841481"/>
    <lineage>
        <taxon>Eukaryota</taxon>
        <taxon>Metazoa</taxon>
        <taxon>Chordata</taxon>
        <taxon>Craniata</taxon>
        <taxon>Vertebrata</taxon>
        <taxon>Euteleostomi</taxon>
        <taxon>Actinopterygii</taxon>
        <taxon>Neopterygii</taxon>
        <taxon>Teleostei</taxon>
        <taxon>Neoteleostei</taxon>
        <taxon>Acanthomorphata</taxon>
        <taxon>Carangaria</taxon>
        <taxon>Carangiformes</taxon>
        <taxon>Carangidae</taxon>
        <taxon>Seriola</taxon>
    </lineage>
</organism>
<protein>
    <submittedName>
        <fullName evidence="1">Uncharacterized protein</fullName>
    </submittedName>
</protein>
<proteinExistence type="predicted"/>
<evidence type="ECO:0000313" key="1">
    <source>
        <dbReference type="Ensembl" id="ENSSLDP00000004785.1"/>
    </source>
</evidence>
<dbReference type="GeneTree" id="ENSGT00950000183059"/>
<dbReference type="STRING" id="1841481.ENSSLDP00000004785"/>
<dbReference type="PANTHER" id="PTHR10185:SF8">
    <property type="entry name" value="5'-3' EXONUCLEASE PLD4"/>
    <property type="match status" value="1"/>
</dbReference>
<accession>A0A3B4WLE5</accession>
<dbReference type="InterPro" id="IPR050874">
    <property type="entry name" value="Diverse_PLD-related"/>
</dbReference>
<sequence>MVTDKVAYITSNWSGDYFVTTAGVGLVISQHAPHPEWKTKALQHQLRVVFDRDWNSKFAVHLADLGHHPDC</sequence>
<reference evidence="1" key="1">
    <citation type="submission" date="2025-08" db="UniProtKB">
        <authorList>
            <consortium name="Ensembl"/>
        </authorList>
    </citation>
    <scope>IDENTIFICATION</scope>
</reference>
<name>A0A3B4WLE5_SERLL</name>
<dbReference type="Ensembl" id="ENSSLDT00000004943.1">
    <property type="protein sequence ID" value="ENSSLDP00000004785.1"/>
    <property type="gene ID" value="ENSSLDG00000003806.1"/>
</dbReference>
<evidence type="ECO:0000313" key="2">
    <source>
        <dbReference type="Proteomes" id="UP000261360"/>
    </source>
</evidence>
<dbReference type="PANTHER" id="PTHR10185">
    <property type="entry name" value="PHOSPHOLIPASE D - RELATED"/>
    <property type="match status" value="1"/>
</dbReference>
<dbReference type="AlphaFoldDB" id="A0A3B4WLE5"/>
<keyword evidence="2" id="KW-1185">Reference proteome</keyword>